<keyword evidence="2" id="KW-0802">TPR repeat</keyword>
<dbReference type="EMBL" id="BCLY01000009">
    <property type="protein sequence ID" value="GAQ07793.1"/>
    <property type="molecule type" value="Genomic_DNA"/>
</dbReference>
<dbReference type="Gene3D" id="6.10.280.230">
    <property type="match status" value="1"/>
</dbReference>
<evidence type="ECO:0000256" key="3">
    <source>
        <dbReference type="SAM" id="MobiDB-lite"/>
    </source>
</evidence>
<dbReference type="GO" id="GO:0005052">
    <property type="term" value="F:peroxisome matrix targeting signal-1 binding"/>
    <property type="evidence" value="ECO:0007669"/>
    <property type="project" value="TreeGrafter"/>
</dbReference>
<keyword evidence="1" id="KW-0677">Repeat</keyword>
<dbReference type="GO" id="GO:0005778">
    <property type="term" value="C:peroxisomal membrane"/>
    <property type="evidence" value="ECO:0007669"/>
    <property type="project" value="TreeGrafter"/>
</dbReference>
<accession>A0AAN4TB15</accession>
<dbReference type="EMBL" id="JAAAPU010000115">
    <property type="protein sequence ID" value="KAF4202141.1"/>
    <property type="molecule type" value="Genomic_DNA"/>
</dbReference>
<gene>
    <name evidence="4" type="ORF">ALT_5114</name>
    <name evidence="5" type="ORF">CNMCM8927_000620</name>
</gene>
<dbReference type="InterPro" id="IPR024111">
    <property type="entry name" value="PEX5/PEX5L"/>
</dbReference>
<feature type="compositionally biased region" description="Polar residues" evidence="3">
    <location>
        <begin position="106"/>
        <end position="124"/>
    </location>
</feature>
<feature type="region of interest" description="Disordered" evidence="3">
    <location>
        <begin position="301"/>
        <end position="341"/>
    </location>
</feature>
<dbReference type="PANTHER" id="PTHR10130">
    <property type="entry name" value="PEROXISOMAL TARGETING SIGNAL 1 RECEPTOR PEX5"/>
    <property type="match status" value="1"/>
</dbReference>
<sequence length="563" mass="61516">MSDALCGPSNALQNFQKHASVDRTLQQDRLISRRSPSQGFRSQSLSDGVLDPEFAAFESDLAGPSLPNLQHAGPFSAHPHQLPVASHAENVTWAADFQRLHISGPSHPTQQHHGPSATPASAMSRQGWHSEFLKQQQQRPAPTQQHQQYTGGFQPSFSHHNPIHGGVMNTFPSVHGPEIDQQHATETIDESAFEAAFEQARADMALQETNATEENAELASETIQPDLSTAQEPTQQIKIGSDTIPQIDQNGPLSRVNDADELARTAGQLLDSVSHDQSEKFRQSNFLALMRRIRDREVQIEDDEFRETSQSLHPGGKYYPGGQQQTQRQQTSIPPHQDEPDSVTFSDIMAANARNRVVCTSPPPYSPTVPRASTHEERQNALETIEGTAWETCTSANSTPITISIDASISVVGNGNTVMIPSTAGHPQQTSRVSTSMNSENLSSSTSTSPAASEMDALHLVQKQRQARLTEMATSIINALYDSGRLAPPAEDHEPAPLEIKINTGIKVEGSRNVICVGATVRAQSNKSAPMGTDKDRQVIPNRKRRALSEPFEAQKFKKNCAQ</sequence>
<name>A0AAN4TB15_ASPLE</name>
<evidence type="ECO:0000256" key="1">
    <source>
        <dbReference type="ARBA" id="ARBA00022737"/>
    </source>
</evidence>
<dbReference type="GO" id="GO:0016560">
    <property type="term" value="P:protein import into peroxisome matrix, docking"/>
    <property type="evidence" value="ECO:0007669"/>
    <property type="project" value="TreeGrafter"/>
</dbReference>
<feature type="compositionally biased region" description="Low complexity" evidence="3">
    <location>
        <begin position="314"/>
        <end position="331"/>
    </location>
</feature>
<dbReference type="PANTHER" id="PTHR10130:SF4">
    <property type="entry name" value="MICROBODY (PEROXISOME) BIOGENESIS PROTEIN PEROXIN 20 (EUROFUNG)"/>
    <property type="match status" value="1"/>
</dbReference>
<feature type="region of interest" description="Disordered" evidence="3">
    <location>
        <begin position="422"/>
        <end position="453"/>
    </location>
</feature>
<evidence type="ECO:0000313" key="4">
    <source>
        <dbReference type="EMBL" id="GAQ07793.1"/>
    </source>
</evidence>
<reference evidence="4 6" key="1">
    <citation type="submission" date="2015-11" db="EMBL/GenBank/DDBJ databases">
        <title>Aspergillus lentulus strain IFM 54703T.</title>
        <authorList>
            <person name="Kusuya Y."/>
            <person name="Sakai K."/>
            <person name="Kamei K."/>
            <person name="Takahashi H."/>
            <person name="Yaguchi T."/>
        </authorList>
    </citation>
    <scope>NUCLEOTIDE SEQUENCE [LARGE SCALE GENOMIC DNA]</scope>
    <source>
        <strain evidence="4 6">IFM 54703</strain>
    </source>
</reference>
<dbReference type="GO" id="GO:0005829">
    <property type="term" value="C:cytosol"/>
    <property type="evidence" value="ECO:0007669"/>
    <property type="project" value="TreeGrafter"/>
</dbReference>
<evidence type="ECO:0000256" key="2">
    <source>
        <dbReference type="ARBA" id="ARBA00022803"/>
    </source>
</evidence>
<comment type="caution">
    <text evidence="4">The sequence shown here is derived from an EMBL/GenBank/DDBJ whole genome shotgun (WGS) entry which is preliminary data.</text>
</comment>
<proteinExistence type="predicted"/>
<organism evidence="4 6">
    <name type="scientific">Aspergillus lentulus</name>
    <dbReference type="NCBI Taxonomy" id="293939"/>
    <lineage>
        <taxon>Eukaryota</taxon>
        <taxon>Fungi</taxon>
        <taxon>Dikarya</taxon>
        <taxon>Ascomycota</taxon>
        <taxon>Pezizomycotina</taxon>
        <taxon>Eurotiomycetes</taxon>
        <taxon>Eurotiomycetidae</taxon>
        <taxon>Eurotiales</taxon>
        <taxon>Aspergillaceae</taxon>
        <taxon>Aspergillus</taxon>
        <taxon>Aspergillus subgen. Fumigati</taxon>
    </lineage>
</organism>
<dbReference type="Proteomes" id="UP000051487">
    <property type="component" value="Unassembled WGS sequence"/>
</dbReference>
<feature type="region of interest" description="Disordered" evidence="3">
    <location>
        <begin position="102"/>
        <end position="156"/>
    </location>
</feature>
<dbReference type="Proteomes" id="UP000649114">
    <property type="component" value="Unassembled WGS sequence"/>
</dbReference>
<feature type="compositionally biased region" description="Low complexity" evidence="3">
    <location>
        <begin position="434"/>
        <end position="453"/>
    </location>
</feature>
<protein>
    <submittedName>
        <fullName evidence="4">Uncharacterized protein</fullName>
    </submittedName>
</protein>
<feature type="compositionally biased region" description="Polar residues" evidence="3">
    <location>
        <begin position="422"/>
        <end position="433"/>
    </location>
</feature>
<evidence type="ECO:0000313" key="6">
    <source>
        <dbReference type="Proteomes" id="UP000051487"/>
    </source>
</evidence>
<reference evidence="5" key="3">
    <citation type="submission" date="2020-04" db="EMBL/GenBank/DDBJ databases">
        <authorList>
            <person name="Santos R.A.C."/>
            <person name="Steenwyk J.L."/>
            <person name="Rivero-Menendez O."/>
            <person name="Mead M.E."/>
            <person name="Silva L.P."/>
            <person name="Bastos R.W."/>
            <person name="Alastruey-Izquierdo A."/>
            <person name="Goldman G.H."/>
            <person name="Rokas A."/>
        </authorList>
    </citation>
    <scope>NUCLEOTIDE SEQUENCE</scope>
    <source>
        <strain evidence="5">CNM-CM8927</strain>
    </source>
</reference>
<evidence type="ECO:0000313" key="5">
    <source>
        <dbReference type="EMBL" id="KAF4202141.1"/>
    </source>
</evidence>
<dbReference type="AlphaFoldDB" id="A0AAN4TB15"/>
<feature type="compositionally biased region" description="Low complexity" evidence="3">
    <location>
        <begin position="135"/>
        <end position="148"/>
    </location>
</feature>
<reference evidence="5" key="2">
    <citation type="journal article" date="2020" name="bioRxiv">
        <title>Genomic and phenotypic heterogeneity of clinical isolates of the human pathogens Aspergillus fumigatus, Aspergillus lentulus and Aspergillus fumigatiaffinis.</title>
        <authorList>
            <person name="dos Santos R.A.C."/>
            <person name="Steenwyk J.L."/>
            <person name="Rivero-Menendez O."/>
            <person name="Mead M.E."/>
            <person name="Silva L.P."/>
            <person name="Bastos R.W."/>
            <person name="Alastruey-Izquierdo A."/>
            <person name="Goldman G.H."/>
            <person name="Rokas A."/>
        </authorList>
    </citation>
    <scope>NUCLEOTIDE SEQUENCE</scope>
    <source>
        <strain evidence="5">CNM-CM8927</strain>
    </source>
</reference>